<keyword evidence="5" id="KW-1185">Reference proteome</keyword>
<proteinExistence type="inferred from homology"/>
<protein>
    <submittedName>
        <fullName evidence="4">SDR family NAD(P)-dependent oxidoreductase</fullName>
    </submittedName>
</protein>
<dbReference type="PRINTS" id="PR00081">
    <property type="entry name" value="GDHRDH"/>
</dbReference>
<dbReference type="PANTHER" id="PTHR43391:SF82">
    <property type="entry name" value="OXIDOREDUCTASE SADH-RELATED"/>
    <property type="match status" value="1"/>
</dbReference>
<dbReference type="EMBL" id="JAAVJH010000012">
    <property type="protein sequence ID" value="NJR80013.1"/>
    <property type="molecule type" value="Genomic_DNA"/>
</dbReference>
<dbReference type="Pfam" id="PF00106">
    <property type="entry name" value="adh_short"/>
    <property type="match status" value="1"/>
</dbReference>
<dbReference type="PROSITE" id="PS00061">
    <property type="entry name" value="ADH_SHORT"/>
    <property type="match status" value="1"/>
</dbReference>
<evidence type="ECO:0000256" key="3">
    <source>
        <dbReference type="RuleBase" id="RU000363"/>
    </source>
</evidence>
<dbReference type="PANTHER" id="PTHR43391">
    <property type="entry name" value="RETINOL DEHYDROGENASE-RELATED"/>
    <property type="match status" value="1"/>
</dbReference>
<evidence type="ECO:0000256" key="1">
    <source>
        <dbReference type="ARBA" id="ARBA00006484"/>
    </source>
</evidence>
<gene>
    <name evidence="4" type="ORF">HBH26_15625</name>
</gene>
<dbReference type="Proteomes" id="UP000732399">
    <property type="component" value="Unassembled WGS sequence"/>
</dbReference>
<reference evidence="4 5" key="1">
    <citation type="submission" date="2020-03" db="EMBL/GenBank/DDBJ databases">
        <authorList>
            <person name="Wang L."/>
            <person name="He N."/>
            <person name="Li Y."/>
            <person name="Fang Y."/>
            <person name="Zhang F."/>
        </authorList>
    </citation>
    <scope>NUCLEOTIDE SEQUENCE [LARGE SCALE GENOMIC DNA]</scope>
    <source>
        <strain evidence="4 5">36D10-4-7</strain>
    </source>
</reference>
<dbReference type="PRINTS" id="PR00080">
    <property type="entry name" value="SDRFAMILY"/>
</dbReference>
<comment type="caution">
    <text evidence="4">The sequence shown here is derived from an EMBL/GenBank/DDBJ whole genome shotgun (WGS) entry which is preliminary data.</text>
</comment>
<name>A0ABX1CTQ3_9SPHN</name>
<evidence type="ECO:0000313" key="4">
    <source>
        <dbReference type="EMBL" id="NJR80013.1"/>
    </source>
</evidence>
<keyword evidence="2" id="KW-0560">Oxidoreductase</keyword>
<evidence type="ECO:0000256" key="2">
    <source>
        <dbReference type="ARBA" id="ARBA00023002"/>
    </source>
</evidence>
<sequence length="258" mass="26985">MPQRSIFITGGAGGIGLATALRFASAGWRVGVGDLADALGGLPVGFERYVHDVTDADAWTDVLTRFSGSSDGAIDVLVNNAGILRFGWFEEQTAAAHAALVDVNVKGVVLGAGAALPFLRSAAGGCLINIASLASLQATPRLAVYSATKFAVRGLSEALALEWERLGVRVACVEPALIDTPMLDHDDAGGLSFRRAVGGADLLSAEMVADAVWSAAHGDDLHYPVGAAPEALLQEIAPRLAFQRRQWRERLAAPSQRS</sequence>
<dbReference type="InterPro" id="IPR002347">
    <property type="entry name" value="SDR_fam"/>
</dbReference>
<dbReference type="Gene3D" id="3.40.50.720">
    <property type="entry name" value="NAD(P)-binding Rossmann-like Domain"/>
    <property type="match status" value="1"/>
</dbReference>
<dbReference type="InterPro" id="IPR036291">
    <property type="entry name" value="NAD(P)-bd_dom_sf"/>
</dbReference>
<evidence type="ECO:0000313" key="5">
    <source>
        <dbReference type="Proteomes" id="UP000732399"/>
    </source>
</evidence>
<comment type="similarity">
    <text evidence="1 3">Belongs to the short-chain dehydrogenases/reductases (SDR) family.</text>
</comment>
<dbReference type="RefSeq" id="WP_168135574.1">
    <property type="nucleotide sequence ID" value="NZ_JAAVJH010000012.1"/>
</dbReference>
<organism evidence="4 5">
    <name type="scientific">Sphingomonas corticis</name>
    <dbReference type="NCBI Taxonomy" id="2722791"/>
    <lineage>
        <taxon>Bacteria</taxon>
        <taxon>Pseudomonadati</taxon>
        <taxon>Pseudomonadota</taxon>
        <taxon>Alphaproteobacteria</taxon>
        <taxon>Sphingomonadales</taxon>
        <taxon>Sphingomonadaceae</taxon>
        <taxon>Sphingomonas</taxon>
    </lineage>
</organism>
<dbReference type="InterPro" id="IPR020904">
    <property type="entry name" value="Sc_DH/Rdtase_CS"/>
</dbReference>
<accession>A0ABX1CTQ3</accession>
<dbReference type="SUPFAM" id="SSF51735">
    <property type="entry name" value="NAD(P)-binding Rossmann-fold domains"/>
    <property type="match status" value="1"/>
</dbReference>